<reference evidence="4" key="1">
    <citation type="journal article" date="2012" name="PLoS Genet.">
        <title>The genomes of the fungal plant pathogens Cladosporium fulvum and Dothistroma septosporum reveal adaptation to different hosts and lifestyles but also signatures of common ancestry.</title>
        <authorList>
            <person name="de Wit P.J.G.M."/>
            <person name="van der Burgt A."/>
            <person name="Oekmen B."/>
            <person name="Stergiopoulos I."/>
            <person name="Abd-Elsalam K.A."/>
            <person name="Aerts A.L."/>
            <person name="Bahkali A.H."/>
            <person name="Beenen H.G."/>
            <person name="Chettri P."/>
            <person name="Cox M.P."/>
            <person name="Datema E."/>
            <person name="de Vries R.P."/>
            <person name="Dhillon B."/>
            <person name="Ganley A.R."/>
            <person name="Griffiths S.A."/>
            <person name="Guo Y."/>
            <person name="Hamelin R.C."/>
            <person name="Henrissat B."/>
            <person name="Kabir M.S."/>
            <person name="Jashni M.K."/>
            <person name="Kema G."/>
            <person name="Klaubauf S."/>
            <person name="Lapidus A."/>
            <person name="Levasseur A."/>
            <person name="Lindquist E."/>
            <person name="Mehrabi R."/>
            <person name="Ohm R.A."/>
            <person name="Owen T.J."/>
            <person name="Salamov A."/>
            <person name="Schwelm A."/>
            <person name="Schijlen E."/>
            <person name="Sun H."/>
            <person name="van den Burg H.A."/>
            <person name="van Ham R.C.H.J."/>
            <person name="Zhang S."/>
            <person name="Goodwin S.B."/>
            <person name="Grigoriev I.V."/>
            <person name="Collemare J."/>
            <person name="Bradshaw R.E."/>
        </authorList>
    </citation>
    <scope>NUCLEOTIDE SEQUENCE [LARGE SCALE GENOMIC DNA]</scope>
    <source>
        <strain evidence="4">NZE10 / CBS 128990</strain>
    </source>
</reference>
<feature type="compositionally biased region" description="Low complexity" evidence="1">
    <location>
        <begin position="211"/>
        <end position="221"/>
    </location>
</feature>
<dbReference type="AlphaFoldDB" id="N1PKE9"/>
<accession>N1PKE9</accession>
<evidence type="ECO:0000313" key="3">
    <source>
        <dbReference type="EMBL" id="EME42035.1"/>
    </source>
</evidence>
<feature type="transmembrane region" description="Helical" evidence="2">
    <location>
        <begin position="69"/>
        <end position="89"/>
    </location>
</feature>
<keyword evidence="2" id="KW-0812">Transmembrane</keyword>
<feature type="region of interest" description="Disordered" evidence="1">
    <location>
        <begin position="211"/>
        <end position="230"/>
    </location>
</feature>
<feature type="transmembrane region" description="Helical" evidence="2">
    <location>
        <begin position="121"/>
        <end position="142"/>
    </location>
</feature>
<dbReference type="EMBL" id="KB446541">
    <property type="protein sequence ID" value="EME42035.1"/>
    <property type="molecule type" value="Genomic_DNA"/>
</dbReference>
<keyword evidence="2" id="KW-0472">Membrane</keyword>
<feature type="transmembrane region" description="Helical" evidence="2">
    <location>
        <begin position="38"/>
        <end position="57"/>
    </location>
</feature>
<protein>
    <submittedName>
        <fullName evidence="3">Uncharacterized protein</fullName>
    </submittedName>
</protein>
<keyword evidence="4" id="KW-1185">Reference proteome</keyword>
<proteinExistence type="predicted"/>
<organism evidence="3 4">
    <name type="scientific">Dothistroma septosporum (strain NZE10 / CBS 128990)</name>
    <name type="common">Red band needle blight fungus</name>
    <name type="synonym">Mycosphaerella pini</name>
    <dbReference type="NCBI Taxonomy" id="675120"/>
    <lineage>
        <taxon>Eukaryota</taxon>
        <taxon>Fungi</taxon>
        <taxon>Dikarya</taxon>
        <taxon>Ascomycota</taxon>
        <taxon>Pezizomycotina</taxon>
        <taxon>Dothideomycetes</taxon>
        <taxon>Dothideomycetidae</taxon>
        <taxon>Mycosphaerellales</taxon>
        <taxon>Mycosphaerellaceae</taxon>
        <taxon>Dothistroma</taxon>
    </lineage>
</organism>
<evidence type="ECO:0000313" key="4">
    <source>
        <dbReference type="Proteomes" id="UP000016933"/>
    </source>
</evidence>
<keyword evidence="2" id="KW-1133">Transmembrane helix</keyword>
<sequence>MGYVDVSDDFTTPGYGWLTHVPLPRGYRGAGGAGEGRVWFGLGAMLFVTSSCHLTYVRRFHETKFIQHLGRISFMLYLIHIMINLLISLPLRQVLYHALCGRKFDETFDSDVLDSGPLTNILIYTILWLVSVPIAMSCAHFLEVWVDKPCNKFGKWVDDKFVNGFRRIKLRPGPGEEEEGLLRTIPLDRIPSADAAISLETAEPLLSPKISLESASSSSIDRSGEVAGKG</sequence>
<dbReference type="OrthoDB" id="5819582at2759"/>
<reference evidence="3 4" key="2">
    <citation type="journal article" date="2012" name="PLoS Pathog.">
        <title>Diverse lifestyles and strategies of plant pathogenesis encoded in the genomes of eighteen Dothideomycetes fungi.</title>
        <authorList>
            <person name="Ohm R.A."/>
            <person name="Feau N."/>
            <person name="Henrissat B."/>
            <person name="Schoch C.L."/>
            <person name="Horwitz B.A."/>
            <person name="Barry K.W."/>
            <person name="Condon B.J."/>
            <person name="Copeland A.C."/>
            <person name="Dhillon B."/>
            <person name="Glaser F."/>
            <person name="Hesse C.N."/>
            <person name="Kosti I."/>
            <person name="LaButti K."/>
            <person name="Lindquist E.A."/>
            <person name="Lucas S."/>
            <person name="Salamov A.A."/>
            <person name="Bradshaw R.E."/>
            <person name="Ciuffetti L."/>
            <person name="Hamelin R.C."/>
            <person name="Kema G.H.J."/>
            <person name="Lawrence C."/>
            <person name="Scott J.A."/>
            <person name="Spatafora J.W."/>
            <person name="Turgeon B.G."/>
            <person name="de Wit P.J.G.M."/>
            <person name="Zhong S."/>
            <person name="Goodwin S.B."/>
            <person name="Grigoriev I.V."/>
        </authorList>
    </citation>
    <scope>NUCLEOTIDE SEQUENCE [LARGE SCALE GENOMIC DNA]</scope>
    <source>
        <strain evidence="4">NZE10 / CBS 128990</strain>
    </source>
</reference>
<dbReference type="HOGENOM" id="CLU_1204738_0_0_1"/>
<name>N1PKE9_DOTSN</name>
<gene>
    <name evidence="3" type="ORF">DOTSEDRAFT_72960</name>
</gene>
<dbReference type="Proteomes" id="UP000016933">
    <property type="component" value="Unassembled WGS sequence"/>
</dbReference>
<evidence type="ECO:0000256" key="1">
    <source>
        <dbReference type="SAM" id="MobiDB-lite"/>
    </source>
</evidence>
<evidence type="ECO:0000256" key="2">
    <source>
        <dbReference type="SAM" id="Phobius"/>
    </source>
</evidence>